<evidence type="ECO:0000256" key="3">
    <source>
        <dbReference type="ARBA" id="ARBA00022676"/>
    </source>
</evidence>
<evidence type="ECO:0000256" key="7">
    <source>
        <dbReference type="ARBA" id="ARBA00022989"/>
    </source>
</evidence>
<keyword evidence="7" id="KW-1133">Transmembrane helix</keyword>
<evidence type="ECO:0000256" key="4">
    <source>
        <dbReference type="ARBA" id="ARBA00022679"/>
    </source>
</evidence>
<dbReference type="EMBL" id="CAJNOM010000008">
    <property type="protein sequence ID" value="CAF0769149.1"/>
    <property type="molecule type" value="Genomic_DNA"/>
</dbReference>
<feature type="compositionally biased region" description="Polar residues" evidence="11">
    <location>
        <begin position="1"/>
        <end position="10"/>
    </location>
</feature>
<dbReference type="Gene3D" id="3.90.550.50">
    <property type="match status" value="1"/>
</dbReference>
<dbReference type="OrthoDB" id="2139606at2759"/>
<evidence type="ECO:0000256" key="5">
    <source>
        <dbReference type="ARBA" id="ARBA00022692"/>
    </source>
</evidence>
<evidence type="ECO:0000256" key="2">
    <source>
        <dbReference type="ARBA" id="ARBA00008661"/>
    </source>
</evidence>
<protein>
    <recommendedName>
        <fullName evidence="10">Hexosyltransferase</fullName>
        <ecNumber evidence="10">2.4.1.-</ecNumber>
    </recommendedName>
</protein>
<dbReference type="Proteomes" id="UP000663877">
    <property type="component" value="Unassembled WGS sequence"/>
</dbReference>
<keyword evidence="14" id="KW-1185">Reference proteome</keyword>
<evidence type="ECO:0000256" key="11">
    <source>
        <dbReference type="SAM" id="MobiDB-lite"/>
    </source>
</evidence>
<reference evidence="13" key="1">
    <citation type="submission" date="2021-02" db="EMBL/GenBank/DDBJ databases">
        <authorList>
            <person name="Nowell W R."/>
        </authorList>
    </citation>
    <scope>NUCLEOTIDE SEQUENCE</scope>
</reference>
<evidence type="ECO:0000256" key="1">
    <source>
        <dbReference type="ARBA" id="ARBA00004323"/>
    </source>
</evidence>
<gene>
    <name evidence="12" type="ORF">BJG266_LOCUS2974</name>
    <name evidence="13" type="ORF">QVE165_LOCUS2504</name>
</gene>
<dbReference type="EC" id="2.4.1.-" evidence="10"/>
<evidence type="ECO:0000313" key="14">
    <source>
        <dbReference type="Proteomes" id="UP000663832"/>
    </source>
</evidence>
<comment type="subcellular location">
    <subcellularLocation>
        <location evidence="1 10">Golgi apparatus membrane</location>
        <topology evidence="1 10">Single-pass type II membrane protein</topology>
    </subcellularLocation>
</comment>
<dbReference type="GO" id="GO:0016758">
    <property type="term" value="F:hexosyltransferase activity"/>
    <property type="evidence" value="ECO:0007669"/>
    <property type="project" value="InterPro"/>
</dbReference>
<comment type="similarity">
    <text evidence="2 10">Belongs to the glycosyltransferase 31 family.</text>
</comment>
<dbReference type="GO" id="GO:0000139">
    <property type="term" value="C:Golgi membrane"/>
    <property type="evidence" value="ECO:0007669"/>
    <property type="project" value="UniProtKB-SubCell"/>
</dbReference>
<organism evidence="13 14">
    <name type="scientific">Adineta steineri</name>
    <dbReference type="NCBI Taxonomy" id="433720"/>
    <lineage>
        <taxon>Eukaryota</taxon>
        <taxon>Metazoa</taxon>
        <taxon>Spiralia</taxon>
        <taxon>Gnathifera</taxon>
        <taxon>Rotifera</taxon>
        <taxon>Eurotatoria</taxon>
        <taxon>Bdelloidea</taxon>
        <taxon>Adinetida</taxon>
        <taxon>Adinetidae</taxon>
        <taxon>Adineta</taxon>
    </lineage>
</organism>
<evidence type="ECO:0000256" key="9">
    <source>
        <dbReference type="ARBA" id="ARBA00023136"/>
    </source>
</evidence>
<name>A0A813QME2_9BILA</name>
<sequence>MGNLNSFRSTTMKEKTDQYTNYSNQQVQRMTSLDYLKITAIIILLIGSVILQQYQPSSATTTTTTEVILSHNKNTGNLTGNLKNTGNQDANDNPNGFHPFYQVHGRIQFKNPPKFNPCHEIDPSKTLLLAILSRASNAHIREAIRQTWGAHKTYNNIDIRTTFIVAVDDTMIQQIELEQAIYHDVIQVNLPENYAVVSYKELAALCWSRYFCSDIKYIFKADEDIHLNTPLLTSLVNGFMKNESLADIPMIFGWFRYKSRVDRTGRYLVTEEEYPGFYYPPFTFGIGYLLTKTGRDNLCVSALRPHPVTRVGDAYITGILRDHAMVRYARFGDVHFIYSYTLNGPRCQEYFIHDPKLLICMSSLHSGTSDTADEYVNVWNAIHEDNNDGLDDQE</sequence>
<evidence type="ECO:0000313" key="13">
    <source>
        <dbReference type="EMBL" id="CAF0769149.1"/>
    </source>
</evidence>
<dbReference type="EMBL" id="CAJNOI010000007">
    <property type="protein sequence ID" value="CAF0760443.1"/>
    <property type="molecule type" value="Genomic_DNA"/>
</dbReference>
<dbReference type="Pfam" id="PF01762">
    <property type="entry name" value="Galactosyl_T"/>
    <property type="match status" value="1"/>
</dbReference>
<keyword evidence="3 10" id="KW-0328">Glycosyltransferase</keyword>
<evidence type="ECO:0000256" key="6">
    <source>
        <dbReference type="ARBA" id="ARBA00022968"/>
    </source>
</evidence>
<dbReference type="PANTHER" id="PTHR11214">
    <property type="entry name" value="BETA-1,3-N-ACETYLGLUCOSAMINYLTRANSFERASE"/>
    <property type="match status" value="1"/>
</dbReference>
<evidence type="ECO:0000256" key="8">
    <source>
        <dbReference type="ARBA" id="ARBA00023034"/>
    </source>
</evidence>
<dbReference type="AlphaFoldDB" id="A0A813QME2"/>
<dbReference type="Proteomes" id="UP000663832">
    <property type="component" value="Unassembled WGS sequence"/>
</dbReference>
<dbReference type="PANTHER" id="PTHR11214:SF378">
    <property type="entry name" value="BETA-1,3-GALACTOSYLTRANSFERASE 4"/>
    <property type="match status" value="1"/>
</dbReference>
<evidence type="ECO:0000313" key="12">
    <source>
        <dbReference type="EMBL" id="CAF0760443.1"/>
    </source>
</evidence>
<dbReference type="InterPro" id="IPR002659">
    <property type="entry name" value="Glyco_trans_31"/>
</dbReference>
<dbReference type="GO" id="GO:0006493">
    <property type="term" value="P:protein O-linked glycosylation"/>
    <property type="evidence" value="ECO:0007669"/>
    <property type="project" value="TreeGrafter"/>
</dbReference>
<keyword evidence="8 10" id="KW-0333">Golgi apparatus</keyword>
<feature type="region of interest" description="Disordered" evidence="11">
    <location>
        <begin position="1"/>
        <end position="20"/>
    </location>
</feature>
<keyword evidence="5" id="KW-0812">Transmembrane</keyword>
<keyword evidence="9" id="KW-0472">Membrane</keyword>
<keyword evidence="6" id="KW-0735">Signal-anchor</keyword>
<proteinExistence type="inferred from homology"/>
<evidence type="ECO:0000256" key="10">
    <source>
        <dbReference type="RuleBase" id="RU363063"/>
    </source>
</evidence>
<keyword evidence="4" id="KW-0808">Transferase</keyword>
<comment type="caution">
    <text evidence="13">The sequence shown here is derived from an EMBL/GenBank/DDBJ whole genome shotgun (WGS) entry which is preliminary data.</text>
</comment>
<accession>A0A813QME2</accession>